<protein>
    <submittedName>
        <fullName evidence="2">Serine hydrolase</fullName>
    </submittedName>
</protein>
<dbReference type="InterPro" id="IPR012338">
    <property type="entry name" value="Beta-lactam/transpept-like"/>
</dbReference>
<dbReference type="Proteomes" id="UP000295163">
    <property type="component" value="Unassembled WGS sequence"/>
</dbReference>
<dbReference type="Gene3D" id="3.40.710.10">
    <property type="entry name" value="DD-peptidase/beta-lactamase superfamily"/>
    <property type="match status" value="1"/>
</dbReference>
<dbReference type="PANTHER" id="PTHR35333">
    <property type="entry name" value="BETA-LACTAMASE"/>
    <property type="match status" value="1"/>
</dbReference>
<gene>
    <name evidence="2" type="ORF">E2R59_09350</name>
</gene>
<dbReference type="SUPFAM" id="SSF56601">
    <property type="entry name" value="beta-lactamase/transpeptidase-like"/>
    <property type="match status" value="1"/>
</dbReference>
<dbReference type="EMBL" id="SMZT01000003">
    <property type="protein sequence ID" value="TDL43016.1"/>
    <property type="molecule type" value="Genomic_DNA"/>
</dbReference>
<dbReference type="InterPro" id="IPR000871">
    <property type="entry name" value="Beta-lactam_class-A"/>
</dbReference>
<keyword evidence="2" id="KW-0378">Hydrolase</keyword>
<reference evidence="2 3" key="1">
    <citation type="submission" date="2019-03" db="EMBL/GenBank/DDBJ databases">
        <title>Genome Sequencing and Assembly of Various Microbes Isolated from Partially Reclaimed Soil and Acid Mine Drainage (AMD) Site.</title>
        <authorList>
            <person name="Steinbock B."/>
            <person name="Bechtold R."/>
            <person name="Sevigny J.L."/>
            <person name="Thomas D."/>
            <person name="Cuthill L.R."/>
            <person name="Aveiro Johannsen E.J."/>
            <person name="Thomas K."/>
            <person name="Ghosh A."/>
        </authorList>
    </citation>
    <scope>NUCLEOTIDE SEQUENCE [LARGE SCALE GENOMIC DNA]</scope>
    <source>
        <strain evidence="2 3">S-A3</strain>
    </source>
</reference>
<dbReference type="Pfam" id="PF13354">
    <property type="entry name" value="Beta-lactamase2"/>
    <property type="match status" value="1"/>
</dbReference>
<dbReference type="GO" id="GO:0046677">
    <property type="term" value="P:response to antibiotic"/>
    <property type="evidence" value="ECO:0007669"/>
    <property type="project" value="InterPro"/>
</dbReference>
<accession>A0A4R5YI13</accession>
<dbReference type="PANTHER" id="PTHR35333:SF3">
    <property type="entry name" value="BETA-LACTAMASE-TYPE TRANSPEPTIDASE FOLD CONTAINING PROTEIN"/>
    <property type="match status" value="1"/>
</dbReference>
<evidence type="ECO:0000313" key="3">
    <source>
        <dbReference type="Proteomes" id="UP000295163"/>
    </source>
</evidence>
<comment type="caution">
    <text evidence="2">The sequence shown here is derived from an EMBL/GenBank/DDBJ whole genome shotgun (WGS) entry which is preliminary data.</text>
</comment>
<dbReference type="InterPro" id="IPR045155">
    <property type="entry name" value="Beta-lactam_cat"/>
</dbReference>
<dbReference type="GO" id="GO:0008800">
    <property type="term" value="F:beta-lactamase activity"/>
    <property type="evidence" value="ECO:0007669"/>
    <property type="project" value="InterPro"/>
</dbReference>
<feature type="domain" description="Beta-lactamase class A catalytic" evidence="1">
    <location>
        <begin position="79"/>
        <end position="269"/>
    </location>
</feature>
<organism evidence="2 3">
    <name type="scientific">Kocuria rosea</name>
    <name type="common">Deinococcus erythromyxa</name>
    <name type="synonym">Micrococcus rubens</name>
    <dbReference type="NCBI Taxonomy" id="1275"/>
    <lineage>
        <taxon>Bacteria</taxon>
        <taxon>Bacillati</taxon>
        <taxon>Actinomycetota</taxon>
        <taxon>Actinomycetes</taxon>
        <taxon>Micrococcales</taxon>
        <taxon>Micrococcaceae</taxon>
        <taxon>Kocuria</taxon>
    </lineage>
</organism>
<name>A0A4R5YI13_KOCRO</name>
<proteinExistence type="predicted"/>
<evidence type="ECO:0000259" key="1">
    <source>
        <dbReference type="Pfam" id="PF13354"/>
    </source>
</evidence>
<sequence length="270" mass="28155">MPALPHPPAPVGSRIAGPAVAGVVLLLGLSGCASSPGSPPAEPDVTVTSSVAASGDPRTLTLHQDVQALAAQVPGELGFVLLDPHGREAAAVNADRSFTSASLYKLFVAEAVLEQVDEGRIGLSDVVPGLDITVDEAIEEMITWSRNYPGAAIGAWLGWDEIEATAHSHGLDSTTFDPDNGMDDVVEMTTTPEDVSGFLQALNDGELLGSASSAVLLGHLADQHLDYALPQGLSPDVQFDHKTGLLEDVSHEAGILRLNERDYVVAILTD</sequence>
<dbReference type="GO" id="GO:0030655">
    <property type="term" value="P:beta-lactam antibiotic catabolic process"/>
    <property type="evidence" value="ECO:0007669"/>
    <property type="project" value="InterPro"/>
</dbReference>
<evidence type="ECO:0000313" key="2">
    <source>
        <dbReference type="EMBL" id="TDL43016.1"/>
    </source>
</evidence>
<dbReference type="AlphaFoldDB" id="A0A4R5YI13"/>